<dbReference type="CTD" id="36336623"/>
<dbReference type="EMBL" id="APAU02000003">
    <property type="protein sequence ID" value="EUB64364.1"/>
    <property type="molecule type" value="Genomic_DNA"/>
</dbReference>
<dbReference type="KEGG" id="egl:EGR_00908"/>
<sequence length="355" mass="40522">MHKCDQREIPTCGSHCWHHYAAKFAIFHYPYETKAKELLWSTNSEYRLLADTTHRSKFLSGCSAVGSTPPAKEGVWVSTILKCAGSLDLAICLRELQRGVNRKRAKTCIKVFGTQVLKSNNDYTKVKSTVPLQLYSPDFCHLLNDIRYIRATGLYENANRFLWIMWTPTSSSTLTNSFAVTRFRLLNSYVSTHAKLPSEECFLHLFLHSKKGKSFSDPIERKKVEAESQFLTDLLETIRPKCSIQPVESHKLSIQGMEQENSCVPFQWEDLCKQWNVSIQEAPDGHQFLYDGRVSKMRERSAAVAEGSPQEGYCYSKAYPNSELKLDPNLIRNSSSPSSCGQYHRLARAKFRALK</sequence>
<dbReference type="OrthoDB" id="6240027at2759"/>
<comment type="caution">
    <text evidence="1">The sequence shown here is derived from an EMBL/GenBank/DDBJ whole genome shotgun (WGS) entry which is preliminary data.</text>
</comment>
<dbReference type="AlphaFoldDB" id="W6VBY6"/>
<accession>W6VBY6</accession>
<keyword evidence="2" id="KW-1185">Reference proteome</keyword>
<dbReference type="Proteomes" id="UP000019149">
    <property type="component" value="Unassembled WGS sequence"/>
</dbReference>
<gene>
    <name evidence="1" type="ORF">EGR_00908</name>
</gene>
<dbReference type="GeneID" id="36336623"/>
<organism evidence="1 2">
    <name type="scientific">Echinococcus granulosus</name>
    <name type="common">Hydatid tapeworm</name>
    <dbReference type="NCBI Taxonomy" id="6210"/>
    <lineage>
        <taxon>Eukaryota</taxon>
        <taxon>Metazoa</taxon>
        <taxon>Spiralia</taxon>
        <taxon>Lophotrochozoa</taxon>
        <taxon>Platyhelminthes</taxon>
        <taxon>Cestoda</taxon>
        <taxon>Eucestoda</taxon>
        <taxon>Cyclophyllidea</taxon>
        <taxon>Taeniidae</taxon>
        <taxon>Echinococcus</taxon>
        <taxon>Echinococcus granulosus group</taxon>
    </lineage>
</organism>
<proteinExistence type="predicted"/>
<name>W6VBY6_ECHGR</name>
<evidence type="ECO:0000313" key="1">
    <source>
        <dbReference type="EMBL" id="EUB64364.1"/>
    </source>
</evidence>
<reference evidence="1 2" key="1">
    <citation type="journal article" date="2013" name="Nat. Genet.">
        <title>The genome of the hydatid tapeworm Echinococcus granulosus.</title>
        <authorList>
            <person name="Zheng H."/>
            <person name="Zhang W."/>
            <person name="Zhang L."/>
            <person name="Zhang Z."/>
            <person name="Li J."/>
            <person name="Lu G."/>
            <person name="Zhu Y."/>
            <person name="Wang Y."/>
            <person name="Huang Y."/>
            <person name="Liu J."/>
            <person name="Kang H."/>
            <person name="Chen J."/>
            <person name="Wang L."/>
            <person name="Chen A."/>
            <person name="Yu S."/>
            <person name="Gao Z."/>
            <person name="Jin L."/>
            <person name="Gu W."/>
            <person name="Wang Z."/>
            <person name="Zhao L."/>
            <person name="Shi B."/>
            <person name="Wen H."/>
            <person name="Lin R."/>
            <person name="Jones M.K."/>
            <person name="Brejova B."/>
            <person name="Vinar T."/>
            <person name="Zhao G."/>
            <person name="McManus D.P."/>
            <person name="Chen Z."/>
            <person name="Zhou Y."/>
            <person name="Wang S."/>
        </authorList>
    </citation>
    <scope>NUCLEOTIDE SEQUENCE [LARGE SCALE GENOMIC DNA]</scope>
</reference>
<evidence type="ECO:0000313" key="2">
    <source>
        <dbReference type="Proteomes" id="UP000019149"/>
    </source>
</evidence>
<protein>
    <submittedName>
        <fullName evidence="1">Uncharacterized protein</fullName>
    </submittedName>
</protein>
<dbReference type="RefSeq" id="XP_024355560.1">
    <property type="nucleotide sequence ID" value="XM_024490157.1"/>
</dbReference>